<dbReference type="PANTHER" id="PTHR47867">
    <property type="entry name" value="ADENINE NUCLEOTIDE ALPHA HYDROLASES-LIKE SUPERFAMILY PROTEIN"/>
    <property type="match status" value="1"/>
</dbReference>
<dbReference type="AlphaFoldDB" id="A0AAV1EE61"/>
<evidence type="ECO:0000313" key="2">
    <source>
        <dbReference type="EMBL" id="CAI9118017.1"/>
    </source>
</evidence>
<dbReference type="InterPro" id="IPR006016">
    <property type="entry name" value="UspA"/>
</dbReference>
<dbReference type="PANTHER" id="PTHR47867:SF1">
    <property type="entry name" value="ADENINE NUCLEOTIDE ALPHA HYDROLASES-LIKE SUPERFAMILY PROTEIN"/>
    <property type="match status" value="1"/>
</dbReference>
<keyword evidence="3" id="KW-1185">Reference proteome</keyword>
<protein>
    <submittedName>
        <fullName evidence="2">OLC1v1019516C1</fullName>
    </submittedName>
</protein>
<dbReference type="EMBL" id="OX459126">
    <property type="protein sequence ID" value="CAI9118017.1"/>
    <property type="molecule type" value="Genomic_DNA"/>
</dbReference>
<dbReference type="Pfam" id="PF00582">
    <property type="entry name" value="Usp"/>
    <property type="match status" value="1"/>
</dbReference>
<dbReference type="InterPro" id="IPR014729">
    <property type="entry name" value="Rossmann-like_a/b/a_fold"/>
</dbReference>
<dbReference type="CDD" id="cd00293">
    <property type="entry name" value="USP-like"/>
    <property type="match status" value="1"/>
</dbReference>
<reference evidence="2" key="1">
    <citation type="submission" date="2023-03" db="EMBL/GenBank/DDBJ databases">
        <authorList>
            <person name="Julca I."/>
        </authorList>
    </citation>
    <scope>NUCLEOTIDE SEQUENCE</scope>
</reference>
<evidence type="ECO:0000313" key="3">
    <source>
        <dbReference type="Proteomes" id="UP001161247"/>
    </source>
</evidence>
<dbReference type="Proteomes" id="UP001161247">
    <property type="component" value="Chromosome 9"/>
</dbReference>
<proteinExistence type="predicted"/>
<name>A0AAV1EE61_OLDCO</name>
<sequence length="207" mass="21895">MVGGTLPARKVMVVADPSRESAAALQYALSHAVVENDTLILLHVENPNHSTWRIPFSAIFRRPSNGSVAASPKNASTSIEGVIGAGGTNAGAGGEGTIDFLEAMKHACVIAYPNLKVQTENVGMDGKDKGSVILAQSTAHGVELLIVGQRTSLSNAILGSRRRSLRGLDTAEFLIQNSQCTCVAVQRKAMGGYLLNSKTHKNFWLLA</sequence>
<organism evidence="2 3">
    <name type="scientific">Oldenlandia corymbosa var. corymbosa</name>
    <dbReference type="NCBI Taxonomy" id="529605"/>
    <lineage>
        <taxon>Eukaryota</taxon>
        <taxon>Viridiplantae</taxon>
        <taxon>Streptophyta</taxon>
        <taxon>Embryophyta</taxon>
        <taxon>Tracheophyta</taxon>
        <taxon>Spermatophyta</taxon>
        <taxon>Magnoliopsida</taxon>
        <taxon>eudicotyledons</taxon>
        <taxon>Gunneridae</taxon>
        <taxon>Pentapetalae</taxon>
        <taxon>asterids</taxon>
        <taxon>lamiids</taxon>
        <taxon>Gentianales</taxon>
        <taxon>Rubiaceae</taxon>
        <taxon>Rubioideae</taxon>
        <taxon>Spermacoceae</taxon>
        <taxon>Hedyotis-Oldenlandia complex</taxon>
        <taxon>Oldenlandia</taxon>
    </lineage>
</organism>
<dbReference type="Gene3D" id="3.40.50.620">
    <property type="entry name" value="HUPs"/>
    <property type="match status" value="1"/>
</dbReference>
<dbReference type="SUPFAM" id="SSF52402">
    <property type="entry name" value="Adenine nucleotide alpha hydrolases-like"/>
    <property type="match status" value="1"/>
</dbReference>
<gene>
    <name evidence="2" type="ORF">OLC1_LOCUS23990</name>
</gene>
<feature type="domain" description="UspA" evidence="1">
    <location>
        <begin position="9"/>
        <end position="185"/>
    </location>
</feature>
<accession>A0AAV1EE61</accession>
<evidence type="ECO:0000259" key="1">
    <source>
        <dbReference type="Pfam" id="PF00582"/>
    </source>
</evidence>